<dbReference type="NCBIfam" id="NF033507">
    <property type="entry name" value="Loki-CTERM"/>
    <property type="match status" value="1"/>
</dbReference>
<dbReference type="AlphaFoldDB" id="X1CB68"/>
<keyword evidence="1" id="KW-1133">Transmembrane helix</keyword>
<dbReference type="SUPFAM" id="SSF51126">
    <property type="entry name" value="Pectin lyase-like"/>
    <property type="match status" value="1"/>
</dbReference>
<proteinExistence type="predicted"/>
<dbReference type="InterPro" id="IPR006626">
    <property type="entry name" value="PbH1"/>
</dbReference>
<organism evidence="3">
    <name type="scientific">marine sediment metagenome</name>
    <dbReference type="NCBI Taxonomy" id="412755"/>
    <lineage>
        <taxon>unclassified sequences</taxon>
        <taxon>metagenomes</taxon>
        <taxon>ecological metagenomes</taxon>
    </lineage>
</organism>
<reference evidence="3" key="1">
    <citation type="journal article" date="2014" name="Front. Microbiol.">
        <title>High frequency of phylogenetically diverse reductive dehalogenase-homologous genes in deep subseafloor sedimentary metagenomes.</title>
        <authorList>
            <person name="Kawai M."/>
            <person name="Futagami T."/>
            <person name="Toyoda A."/>
            <person name="Takaki Y."/>
            <person name="Nishi S."/>
            <person name="Hori S."/>
            <person name="Arai W."/>
            <person name="Tsubouchi T."/>
            <person name="Morono Y."/>
            <person name="Uchiyama I."/>
            <person name="Ito T."/>
            <person name="Fujiyama A."/>
            <person name="Inagaki F."/>
            <person name="Takami H."/>
        </authorList>
    </citation>
    <scope>NUCLEOTIDE SEQUENCE</scope>
    <source>
        <strain evidence="3">Expedition CK06-06</strain>
    </source>
</reference>
<dbReference type="Gene3D" id="2.160.20.10">
    <property type="entry name" value="Single-stranded right-handed beta-helix, Pectin lyase-like"/>
    <property type="match status" value="1"/>
</dbReference>
<feature type="transmembrane region" description="Helical" evidence="1">
    <location>
        <begin position="263"/>
        <end position="280"/>
    </location>
</feature>
<dbReference type="NCBIfam" id="TIGR03804">
    <property type="entry name" value="para_beta_helix"/>
    <property type="match status" value="2"/>
</dbReference>
<sequence length="286" mass="31420">ISNISINDEVYGICMTGCDNNILRNNEIRRCGIGIWLLGNCDNNRFNGNKFINNSHAGVKLGQDTNNTFSYNLFKNNQDYGIYLMSWSEGNLIYKNIFLNNLEHAFDETDANFWDNGVLGNFWDDYTGFDLNGDGIGDSPYNVSGSFPNQDRYPLLAIPAPEITINSPIPNQIIGSTAPSYDLSITGFYDSIWYTLDGGITNYTASGLTGIINQAAWSALSDGIITIDFYTSNSSGMEGSAQVMVIKDSSEEPPSTLPGIPGYDLYLLIGALSIVLALIIRKRSKS</sequence>
<evidence type="ECO:0000256" key="1">
    <source>
        <dbReference type="SAM" id="Phobius"/>
    </source>
</evidence>
<dbReference type="Pfam" id="PF05048">
    <property type="entry name" value="NosD"/>
    <property type="match status" value="1"/>
</dbReference>
<dbReference type="InterPro" id="IPR011050">
    <property type="entry name" value="Pectin_lyase_fold/virulence"/>
</dbReference>
<feature type="domain" description="Periplasmic copper-binding protein NosD beta helix" evidence="2">
    <location>
        <begin position="3"/>
        <end position="128"/>
    </location>
</feature>
<protein>
    <recommendedName>
        <fullName evidence="2">Periplasmic copper-binding protein NosD beta helix domain-containing protein</fullName>
    </recommendedName>
</protein>
<accession>X1CB68</accession>
<feature type="non-terminal residue" evidence="3">
    <location>
        <position position="1"/>
    </location>
</feature>
<keyword evidence="1" id="KW-0812">Transmembrane</keyword>
<dbReference type="EMBL" id="BART01009832">
    <property type="protein sequence ID" value="GAG81551.1"/>
    <property type="molecule type" value="Genomic_DNA"/>
</dbReference>
<keyword evidence="1" id="KW-0472">Membrane</keyword>
<dbReference type="InterPro" id="IPR022441">
    <property type="entry name" value="Para_beta_helix_rpt-2"/>
</dbReference>
<dbReference type="InterPro" id="IPR007742">
    <property type="entry name" value="NosD_dom"/>
</dbReference>
<evidence type="ECO:0000313" key="3">
    <source>
        <dbReference type="EMBL" id="GAG81551.1"/>
    </source>
</evidence>
<name>X1CB68_9ZZZZ</name>
<dbReference type="InterPro" id="IPR012334">
    <property type="entry name" value="Pectin_lyas_fold"/>
</dbReference>
<evidence type="ECO:0000259" key="2">
    <source>
        <dbReference type="Pfam" id="PF05048"/>
    </source>
</evidence>
<dbReference type="SMART" id="SM00710">
    <property type="entry name" value="PbH1"/>
    <property type="match status" value="4"/>
</dbReference>
<gene>
    <name evidence="3" type="ORF">S01H4_21652</name>
</gene>
<comment type="caution">
    <text evidence="3">The sequence shown here is derived from an EMBL/GenBank/DDBJ whole genome shotgun (WGS) entry which is preliminary data.</text>
</comment>